<organism evidence="1">
    <name type="scientific">uncultured Caudovirales phage</name>
    <dbReference type="NCBI Taxonomy" id="2100421"/>
    <lineage>
        <taxon>Viruses</taxon>
        <taxon>Duplodnaviria</taxon>
        <taxon>Heunggongvirae</taxon>
        <taxon>Uroviricota</taxon>
        <taxon>Caudoviricetes</taxon>
        <taxon>Peduoviridae</taxon>
        <taxon>Maltschvirus</taxon>
        <taxon>Maltschvirus maltsch</taxon>
    </lineage>
</organism>
<evidence type="ECO:0000313" key="1">
    <source>
        <dbReference type="EMBL" id="CAB4184395.1"/>
    </source>
</evidence>
<sequence length="247" mass="26465">MNANNLNAEDAFGLTLHGTTKTIDGREWAVYCDGTYSHVVSLAHWIDSGFADVPDEEERNAERFAAWNARADQWANNLTACEAAHNVGLFSIHSADGCCTRLDCDTHGLCRAIAEAHRGNRYDSPEFTADSKRASWDSVWPVIDADGKLTGTISEGEDEMLSVDDAAMIAADDAMAAGWRIDADEGTAAAPRLMDYHTRKDIRAATAEEVAASRAAGPEGVILVAADGSILRADDAGADDAQRAYAE</sequence>
<accession>A0A6J5QU72</accession>
<gene>
    <name evidence="1" type="ORF">UFOVP1124_5</name>
</gene>
<reference evidence="1" key="1">
    <citation type="submission" date="2020-05" db="EMBL/GenBank/DDBJ databases">
        <authorList>
            <person name="Chiriac C."/>
            <person name="Salcher M."/>
            <person name="Ghai R."/>
            <person name="Kavagutti S V."/>
        </authorList>
    </citation>
    <scope>NUCLEOTIDE SEQUENCE</scope>
</reference>
<name>A0A6J5QU72_9CAUD</name>
<proteinExistence type="predicted"/>
<protein>
    <submittedName>
        <fullName evidence="1">Uncharacterized protein</fullName>
    </submittedName>
</protein>
<dbReference type="EMBL" id="LR797064">
    <property type="protein sequence ID" value="CAB4184395.1"/>
    <property type="molecule type" value="Genomic_DNA"/>
</dbReference>